<evidence type="ECO:0000256" key="4">
    <source>
        <dbReference type="ARBA" id="ARBA00023136"/>
    </source>
</evidence>
<dbReference type="eggNOG" id="COG0531">
    <property type="taxonomic scope" value="Bacteria"/>
</dbReference>
<feature type="transmembrane region" description="Helical" evidence="5">
    <location>
        <begin position="265"/>
        <end position="285"/>
    </location>
</feature>
<keyword evidence="7" id="KW-1185">Reference proteome</keyword>
<feature type="transmembrane region" description="Helical" evidence="5">
    <location>
        <begin position="69"/>
        <end position="88"/>
    </location>
</feature>
<accession>A0A068NRA7</accession>
<dbReference type="OrthoDB" id="9759676at2"/>
<dbReference type="RefSeq" id="WP_038472464.1">
    <property type="nucleotide sequence ID" value="NZ_CP007139.1"/>
</dbReference>
<evidence type="ECO:0000313" key="7">
    <source>
        <dbReference type="Proteomes" id="UP000027982"/>
    </source>
</evidence>
<evidence type="ECO:0000256" key="2">
    <source>
        <dbReference type="ARBA" id="ARBA00022692"/>
    </source>
</evidence>
<feature type="transmembrane region" description="Helical" evidence="5">
    <location>
        <begin position="154"/>
        <end position="171"/>
    </location>
</feature>
<gene>
    <name evidence="6" type="ORF">OP10G_0751</name>
</gene>
<evidence type="ECO:0000256" key="5">
    <source>
        <dbReference type="SAM" id="Phobius"/>
    </source>
</evidence>
<feature type="transmembrane region" description="Helical" evidence="5">
    <location>
        <begin position="456"/>
        <end position="474"/>
    </location>
</feature>
<keyword evidence="4 5" id="KW-0472">Membrane</keyword>
<dbReference type="GO" id="GO:0016020">
    <property type="term" value="C:membrane"/>
    <property type="evidence" value="ECO:0007669"/>
    <property type="project" value="UniProtKB-SubCell"/>
</dbReference>
<dbReference type="Gene3D" id="1.20.1740.10">
    <property type="entry name" value="Amino acid/polyamine transporter I"/>
    <property type="match status" value="1"/>
</dbReference>
<evidence type="ECO:0000313" key="6">
    <source>
        <dbReference type="EMBL" id="AIE84119.1"/>
    </source>
</evidence>
<feature type="transmembrane region" description="Helical" evidence="5">
    <location>
        <begin position="397"/>
        <end position="419"/>
    </location>
</feature>
<dbReference type="EMBL" id="CP007139">
    <property type="protein sequence ID" value="AIE84119.1"/>
    <property type="molecule type" value="Genomic_DNA"/>
</dbReference>
<name>A0A068NRA7_FIMGI</name>
<reference evidence="6 7" key="1">
    <citation type="journal article" date="2014" name="PLoS ONE">
        <title>The first complete genome sequence of the class fimbriimonadia in the phylum armatimonadetes.</title>
        <authorList>
            <person name="Hu Z.Y."/>
            <person name="Wang Y.Z."/>
            <person name="Im W.T."/>
            <person name="Wang S.Y."/>
            <person name="Zhao G.P."/>
            <person name="Zheng H.J."/>
            <person name="Quan Z.X."/>
        </authorList>
    </citation>
    <scope>NUCLEOTIDE SEQUENCE [LARGE SCALE GENOMIC DNA]</scope>
    <source>
        <strain evidence="6">Gsoil 348</strain>
    </source>
</reference>
<keyword evidence="2 5" id="KW-0812">Transmembrane</keyword>
<feature type="transmembrane region" description="Helical" evidence="5">
    <location>
        <begin position="109"/>
        <end position="142"/>
    </location>
</feature>
<dbReference type="KEGG" id="fgi:OP10G_0751"/>
<dbReference type="GO" id="GO:0022857">
    <property type="term" value="F:transmembrane transporter activity"/>
    <property type="evidence" value="ECO:0007669"/>
    <property type="project" value="InterPro"/>
</dbReference>
<feature type="transmembrane region" description="Helical" evidence="5">
    <location>
        <begin position="369"/>
        <end position="391"/>
    </location>
</feature>
<evidence type="ECO:0000256" key="1">
    <source>
        <dbReference type="ARBA" id="ARBA00004141"/>
    </source>
</evidence>
<dbReference type="STRING" id="661478.OP10G_0751"/>
<dbReference type="PANTHER" id="PTHR47704:SF1">
    <property type="entry name" value="POTASSIUM TRANSPORTER KIMA"/>
    <property type="match status" value="1"/>
</dbReference>
<keyword evidence="3 5" id="KW-1133">Transmembrane helix</keyword>
<feature type="transmembrane region" description="Helical" evidence="5">
    <location>
        <begin position="183"/>
        <end position="204"/>
    </location>
</feature>
<feature type="transmembrane region" description="Helical" evidence="5">
    <location>
        <begin position="224"/>
        <end position="244"/>
    </location>
</feature>
<dbReference type="Proteomes" id="UP000027982">
    <property type="component" value="Chromosome"/>
</dbReference>
<dbReference type="InterPro" id="IPR053153">
    <property type="entry name" value="APC_K+_Transporter"/>
</dbReference>
<comment type="subcellular location">
    <subcellularLocation>
        <location evidence="1">Membrane</location>
        <topology evidence="1">Multi-pass membrane protein</topology>
    </subcellularLocation>
</comment>
<dbReference type="HOGENOM" id="CLU_017999_1_1_0"/>
<feature type="transmembrane region" description="Helical" evidence="5">
    <location>
        <begin position="431"/>
        <end position="450"/>
    </location>
</feature>
<feature type="transmembrane region" description="Helical" evidence="5">
    <location>
        <begin position="321"/>
        <end position="342"/>
    </location>
</feature>
<dbReference type="AlphaFoldDB" id="A0A068NRA7"/>
<dbReference type="InterPro" id="IPR002293">
    <property type="entry name" value="AA/rel_permease1"/>
</dbReference>
<proteinExistence type="predicted"/>
<dbReference type="PANTHER" id="PTHR47704">
    <property type="entry name" value="POTASSIUM TRANSPORTER KIMA"/>
    <property type="match status" value="1"/>
</dbReference>
<organism evidence="6 7">
    <name type="scientific">Fimbriimonas ginsengisoli Gsoil 348</name>
    <dbReference type="NCBI Taxonomy" id="661478"/>
    <lineage>
        <taxon>Bacteria</taxon>
        <taxon>Bacillati</taxon>
        <taxon>Armatimonadota</taxon>
        <taxon>Fimbriimonadia</taxon>
        <taxon>Fimbriimonadales</taxon>
        <taxon>Fimbriimonadaceae</taxon>
        <taxon>Fimbriimonas</taxon>
    </lineage>
</organism>
<sequence length="627" mass="67798">MSEPRPSVRQRLRRALLGAPIPNSRAHHERLSPFLGLPVFSSDALSSVAYATEAIMLILIYLSTSALHLQIWISLAIVALIAFVSMSYRQTIHAYPSGGGSYIVASENLGAGPGLVAAAALLIDYILTVAVSVAAGVAAILSAFPTIRQHVPDATVTLSILCIAIVAFANLRGLKESGTLFAIPTYGFVLAMAAVIVAGAWALGHTPVIPFHVESDLIGKEANAMRWFIVLRAFSAGCAALTGIEAVSNGVQAFKAPESKNAAKTLTIMSCLLAFLFLGLGYVALHLPEHYAHFSIHESNSPKYLTLTAQVAAFAFGQNSVGFYTLLIFVALILILAANTAFADFPRLASLIARDGYLPRYLARLGDKLVFHNGIVVLAIAAAALVVVFNGQLDSLLPLYAVGVFTAFTLSQVGMVVHWHKERRPGWLRSAVINGIGATLCFVVTVIIGFTKFLEGAWIVVVLIPMIYVTFIAINRRYASITRQLAVSEPPPDVTGHIALLLVPRVHRGVLSALQYARQMKGEIRAVHVPINEKGIFEVQRQWAIYAPDVALEVLPAPYRSLIQPLTDFVDDLRAKNPNMLITVIVAEAVSTKWYQRLLAENVAQQLKVAMARRPGVIVANPRYFLS</sequence>
<protein>
    <submittedName>
        <fullName evidence="6">Amino acid permease</fullName>
    </submittedName>
</protein>
<dbReference type="Pfam" id="PF13520">
    <property type="entry name" value="AA_permease_2"/>
    <property type="match status" value="1"/>
</dbReference>
<evidence type="ECO:0000256" key="3">
    <source>
        <dbReference type="ARBA" id="ARBA00022989"/>
    </source>
</evidence>